<keyword evidence="2" id="KW-1185">Reference proteome</keyword>
<keyword evidence="3" id="KW-0808">Transferase</keyword>
<feature type="region of interest" description="Disordered" evidence="1">
    <location>
        <begin position="101"/>
        <end position="154"/>
    </location>
</feature>
<feature type="compositionally biased region" description="Basic and acidic residues" evidence="1">
    <location>
        <begin position="221"/>
        <end position="230"/>
    </location>
</feature>
<proteinExistence type="predicted"/>
<name>A0ABM4CUX0_HYDVU</name>
<feature type="compositionally biased region" description="Polar residues" evidence="1">
    <location>
        <begin position="931"/>
        <end position="944"/>
    </location>
</feature>
<gene>
    <name evidence="3" type="primary">LOC105848459</name>
</gene>
<feature type="region of interest" description="Disordered" evidence="1">
    <location>
        <begin position="21"/>
        <end position="44"/>
    </location>
</feature>
<dbReference type="RefSeq" id="XP_065665721.1">
    <property type="nucleotide sequence ID" value="XM_065809649.1"/>
</dbReference>
<evidence type="ECO:0000313" key="3">
    <source>
        <dbReference type="RefSeq" id="XP_065665721.1"/>
    </source>
</evidence>
<accession>A0ABM4CUX0</accession>
<feature type="compositionally biased region" description="Polar residues" evidence="1">
    <location>
        <begin position="244"/>
        <end position="257"/>
    </location>
</feature>
<feature type="compositionally biased region" description="Basic and acidic residues" evidence="1">
    <location>
        <begin position="945"/>
        <end position="961"/>
    </location>
</feature>
<dbReference type="GeneID" id="105848459"/>
<feature type="region of interest" description="Disordered" evidence="1">
    <location>
        <begin position="913"/>
        <end position="990"/>
    </location>
</feature>
<dbReference type="Proteomes" id="UP001652625">
    <property type="component" value="Chromosome 11"/>
</dbReference>
<feature type="compositionally biased region" description="Basic and acidic residues" evidence="1">
    <location>
        <begin position="26"/>
        <end position="44"/>
    </location>
</feature>
<feature type="compositionally biased region" description="Polar residues" evidence="1">
    <location>
        <begin position="913"/>
        <end position="924"/>
    </location>
</feature>
<protein>
    <submittedName>
        <fullName evidence="3">Probable serine/threonine-protein kinase DDB_G0272282 isoform X2</fullName>
    </submittedName>
</protein>
<sequence>MPIALAENVLTLQNKTNLNFTQKNNSIDRNEKERESKTESRFNENTKSIDNALNEIINEEALDALNHFVDNFLGDEKNVHSKNDESDIIAKKDNQTTLRNNLNNKSFERQNDTQIEKKPENQVESMFNNNTNKSVNDTASPSGREKNIDNDEENSFNKQVINEVIHKLFLAKNDEDKLEKLLKKDDKPDEPKNESTIAKVSLDTLKKSDLAKHNESSFEEIVEKSNRETDLNSNAKLYGKKRYTPNQSNVKPPQTFQKPKQINVRAQEKLITFVQRYQNYMNNFYKRVHEITHNPEFWKNVSREYNAESSLKRYLVFGKYKPGPLVRAFLKLSPNYKNVLQNAIEESSDPKVQNLLKLSNSYKSVLRAAIKRWSCYISGRKTVTGSKKDKMIVNEDTDIADEFVTKVTNDPTKTFLLHLLDDTANPNIEAKPIHHYSQKTSFPNGWTDNNKISVLNQSTLFQTNDLEKLEQFKMEGPIYIESGNRKRLIPSSGMEYTEQNNLDIADFTNSESSFVNEDEESNNNDVTWNSKSKTKLMEFNQDKIERKQGSNKKSISQNLKPAAVHVYENKEELTGNNQYSLIHADHDTNNLINADHDTNNLINADQNAQQFNQNNFKKYEEHTTKESRDEQVVGDKISDSQLFENKHIGNVMNASGDIYAGEDNEKVLTDIESAKQIKEPKRGSEIKPETNEENLISDGISLLMSNDKTDGDKAYLTEKKIIGNVIKTEPLQSYDLSSTNQNNDEISYYENQLKQIKKEKEKEYIDGLSKRVAMPKVVNSTSLQDVSLNPSGFNILKLIGRSQTISLPDGFRTSWIRNNTKKEGTKKGGTNKLLPQTKDNTSNGVVKVDNNKNLTNALEVNNSYDKFYNTMENLERDLPIETETNTELASDEMKEDVRSLSNSLQYYGENETLLSELTKPPNSVTKKENSEGSNSNKTSFNKNELSNESRKQSHKPFDKKHSGGKIFDSNDRDSVNGTKKTIAKKKMKSF</sequence>
<feature type="compositionally biased region" description="Polar residues" evidence="1">
    <location>
        <begin position="122"/>
        <end position="141"/>
    </location>
</feature>
<reference evidence="3" key="1">
    <citation type="submission" date="2025-08" db="UniProtKB">
        <authorList>
            <consortium name="RefSeq"/>
        </authorList>
    </citation>
    <scope>IDENTIFICATION</scope>
</reference>
<evidence type="ECO:0000256" key="1">
    <source>
        <dbReference type="SAM" id="MobiDB-lite"/>
    </source>
</evidence>
<evidence type="ECO:0000313" key="2">
    <source>
        <dbReference type="Proteomes" id="UP001652625"/>
    </source>
</evidence>
<dbReference type="GO" id="GO:0016301">
    <property type="term" value="F:kinase activity"/>
    <property type="evidence" value="ECO:0007669"/>
    <property type="project" value="UniProtKB-KW"/>
</dbReference>
<organism evidence="2 3">
    <name type="scientific">Hydra vulgaris</name>
    <name type="common">Hydra</name>
    <name type="synonym">Hydra attenuata</name>
    <dbReference type="NCBI Taxonomy" id="6087"/>
    <lineage>
        <taxon>Eukaryota</taxon>
        <taxon>Metazoa</taxon>
        <taxon>Cnidaria</taxon>
        <taxon>Hydrozoa</taxon>
        <taxon>Hydroidolina</taxon>
        <taxon>Anthoathecata</taxon>
        <taxon>Aplanulata</taxon>
        <taxon>Hydridae</taxon>
        <taxon>Hydra</taxon>
    </lineage>
</organism>
<feature type="compositionally biased region" description="Basic residues" evidence="1">
    <location>
        <begin position="981"/>
        <end position="990"/>
    </location>
</feature>
<keyword evidence="3" id="KW-0418">Kinase</keyword>
<feature type="compositionally biased region" description="Basic and acidic residues" evidence="1">
    <location>
        <begin position="106"/>
        <end position="121"/>
    </location>
</feature>
<feature type="region of interest" description="Disordered" evidence="1">
    <location>
        <begin position="221"/>
        <end position="257"/>
    </location>
</feature>